<evidence type="ECO:0000256" key="7">
    <source>
        <dbReference type="PROSITE-ProRule" id="PRU00047"/>
    </source>
</evidence>
<keyword evidence="12" id="KW-1185">Reference proteome</keyword>
<dbReference type="PROSITE" id="PS50158">
    <property type="entry name" value="ZF_CCHC"/>
    <property type="match status" value="1"/>
</dbReference>
<evidence type="ECO:0000313" key="11">
    <source>
        <dbReference type="EMBL" id="GJT73404.1"/>
    </source>
</evidence>
<feature type="region of interest" description="Disordered" evidence="8">
    <location>
        <begin position="700"/>
        <end position="738"/>
    </location>
</feature>
<feature type="domain" description="SWIM-type" evidence="10">
    <location>
        <begin position="515"/>
        <end position="547"/>
    </location>
</feature>
<organism evidence="11 12">
    <name type="scientific">Tanacetum coccineum</name>
    <dbReference type="NCBI Taxonomy" id="301880"/>
    <lineage>
        <taxon>Eukaryota</taxon>
        <taxon>Viridiplantae</taxon>
        <taxon>Streptophyta</taxon>
        <taxon>Embryophyta</taxon>
        <taxon>Tracheophyta</taxon>
        <taxon>Spermatophyta</taxon>
        <taxon>Magnoliopsida</taxon>
        <taxon>eudicotyledons</taxon>
        <taxon>Gunneridae</taxon>
        <taxon>Pentapetalae</taxon>
        <taxon>asterids</taxon>
        <taxon>campanulids</taxon>
        <taxon>Asterales</taxon>
        <taxon>Asteraceae</taxon>
        <taxon>Asteroideae</taxon>
        <taxon>Anthemideae</taxon>
        <taxon>Anthemidinae</taxon>
        <taxon>Tanacetum</taxon>
    </lineage>
</organism>
<feature type="region of interest" description="Disordered" evidence="8">
    <location>
        <begin position="589"/>
        <end position="681"/>
    </location>
</feature>
<keyword evidence="2" id="KW-0479">Metal-binding</keyword>
<feature type="compositionally biased region" description="Basic and acidic residues" evidence="8">
    <location>
        <begin position="781"/>
        <end position="790"/>
    </location>
</feature>
<dbReference type="EMBL" id="BQNB010018349">
    <property type="protein sequence ID" value="GJT73404.1"/>
    <property type="molecule type" value="Genomic_DNA"/>
</dbReference>
<keyword evidence="6" id="KW-0233">DNA recombination</keyword>
<evidence type="ECO:0000256" key="5">
    <source>
        <dbReference type="ARBA" id="ARBA00023125"/>
    </source>
</evidence>
<evidence type="ECO:0000256" key="2">
    <source>
        <dbReference type="ARBA" id="ARBA00022723"/>
    </source>
</evidence>
<dbReference type="InterPro" id="IPR001207">
    <property type="entry name" value="Transposase_mutator"/>
</dbReference>
<comment type="caution">
    <text evidence="11">The sequence shown here is derived from an EMBL/GenBank/DDBJ whole genome shotgun (WGS) entry which is preliminary data.</text>
</comment>
<feature type="compositionally biased region" description="Basic and acidic residues" evidence="8">
    <location>
        <begin position="633"/>
        <end position="648"/>
    </location>
</feature>
<dbReference type="Proteomes" id="UP001151760">
    <property type="component" value="Unassembled WGS sequence"/>
</dbReference>
<feature type="compositionally biased region" description="Low complexity" evidence="8">
    <location>
        <begin position="704"/>
        <end position="728"/>
    </location>
</feature>
<dbReference type="InterPro" id="IPR018289">
    <property type="entry name" value="MULE_transposase_dom"/>
</dbReference>
<evidence type="ECO:0000256" key="1">
    <source>
        <dbReference type="ARBA" id="ARBA00022578"/>
    </source>
</evidence>
<sequence>MAASSSTAPFSLDLYHNGYFKLKPLTYIDSEMVTINIDVTGFKFEDMKEYIETKTHSLVSGLYYFNKDHRNADLGEYIGKDLGDTILVELKPAYDFNDSDDEFSDVASLDHLSEGEEELRDVRIKKRKSVEEKNKSNEDEDDESRLVLHNDSDDNDHEVDPLFSNLDDDSLKEKVHVEPEINSDEDMPIMDGDEIVYDPNKRDYSIHDPNTHWKLKKPILGDSEKLLVRCGFDEKERRKKKLPRDPNKPCCPFRLSAVKMHDGNSWHIRTLVDEHTCTRQYYLGCLVTSKWIARQYEDKIRMNPDLKVVDLQEMVMKKYRVKTSYNQCSGARRIAVYNLKQNVGSQYDSSPLQSELSRFRRSNCRGVLAVIVSHLALVVSHSIHTIYMNVGSQYDRLVDYAGELRKTNPGTTVHLCIDPLADAIGRDGNNQIYPIAWAVVQVESTETWEWFVKLLTKDLGLADGHGITFISDGHKGLIQAVRRVVPRVEHRLCARHIYANFNKFEVRQGNGIEAFSVDLEKRECSCRQWQLTGVPCPHSITAMYFINTNPDDYVSESFKVSTYKSIYAFNILPVDGINMWRKIKHVPCKPPLERRMPGRPPVNRKKDKSEMKIQKHVARPPRSMTCKNCGETGHNKNDCEKPKVHGEEANPGNEQANPPSQQAGPPKKKGRPMVNDPVNARVTSQSKYNFVTARGGIWMGGTSASGSSKGRGNASGSSRGRGSASGSNRGRRRARGSNKVVVTKPVVERYILLDEDDLVDIQVEEEVDTRYENVASEAAEQDEKKDEAARLKKRTRHIL</sequence>
<feature type="region of interest" description="Disordered" evidence="8">
    <location>
        <begin position="129"/>
        <end position="165"/>
    </location>
</feature>
<evidence type="ECO:0000259" key="10">
    <source>
        <dbReference type="PROSITE" id="PS50966"/>
    </source>
</evidence>
<feature type="compositionally biased region" description="Polar residues" evidence="8">
    <location>
        <begin position="652"/>
        <end position="663"/>
    </location>
</feature>
<dbReference type="PANTHER" id="PTHR31973:SF187">
    <property type="entry name" value="MUTATOR TRANSPOSASE MUDRA PROTEIN"/>
    <property type="match status" value="1"/>
</dbReference>
<name>A0ABQ5GCR9_9ASTR</name>
<dbReference type="InterPro" id="IPR036875">
    <property type="entry name" value="Znf_CCHC_sf"/>
</dbReference>
<reference evidence="11" key="2">
    <citation type="submission" date="2022-01" db="EMBL/GenBank/DDBJ databases">
        <authorList>
            <person name="Yamashiro T."/>
            <person name="Shiraishi A."/>
            <person name="Satake H."/>
            <person name="Nakayama K."/>
        </authorList>
    </citation>
    <scope>NUCLEOTIDE SEQUENCE</scope>
</reference>
<accession>A0ABQ5GCR9</accession>
<keyword evidence="5" id="KW-0238">DNA-binding</keyword>
<gene>
    <name evidence="11" type="ORF">Tco_1032690</name>
</gene>
<keyword evidence="1" id="KW-0815">Transposition</keyword>
<keyword evidence="3 7" id="KW-0863">Zinc-finger</keyword>
<evidence type="ECO:0000256" key="8">
    <source>
        <dbReference type="SAM" id="MobiDB-lite"/>
    </source>
</evidence>
<evidence type="ECO:0000256" key="4">
    <source>
        <dbReference type="ARBA" id="ARBA00022833"/>
    </source>
</evidence>
<dbReference type="Pfam" id="PF10551">
    <property type="entry name" value="MULE"/>
    <property type="match status" value="1"/>
</dbReference>
<dbReference type="SUPFAM" id="SSF57756">
    <property type="entry name" value="Retrovirus zinc finger-like domains"/>
    <property type="match status" value="1"/>
</dbReference>
<evidence type="ECO:0000259" key="9">
    <source>
        <dbReference type="PROSITE" id="PS50158"/>
    </source>
</evidence>
<dbReference type="InterPro" id="IPR007527">
    <property type="entry name" value="Znf_SWIM"/>
</dbReference>
<reference evidence="11" key="1">
    <citation type="journal article" date="2022" name="Int. J. Mol. Sci.">
        <title>Draft Genome of Tanacetum Coccineum: Genomic Comparison of Closely Related Tanacetum-Family Plants.</title>
        <authorList>
            <person name="Yamashiro T."/>
            <person name="Shiraishi A."/>
            <person name="Nakayama K."/>
            <person name="Satake H."/>
        </authorList>
    </citation>
    <scope>NUCLEOTIDE SEQUENCE</scope>
</reference>
<dbReference type="PROSITE" id="PS01007">
    <property type="entry name" value="TRANSPOSASE_MUTATOR"/>
    <property type="match status" value="1"/>
</dbReference>
<protein>
    <submittedName>
        <fullName evidence="11">Cellulose synthase</fullName>
    </submittedName>
</protein>
<dbReference type="Pfam" id="PF04434">
    <property type="entry name" value="SWIM"/>
    <property type="match status" value="1"/>
</dbReference>
<keyword evidence="4" id="KW-0862">Zinc</keyword>
<dbReference type="PANTHER" id="PTHR31973">
    <property type="entry name" value="POLYPROTEIN, PUTATIVE-RELATED"/>
    <property type="match status" value="1"/>
</dbReference>
<evidence type="ECO:0000313" key="12">
    <source>
        <dbReference type="Proteomes" id="UP001151760"/>
    </source>
</evidence>
<dbReference type="InterPro" id="IPR001878">
    <property type="entry name" value="Znf_CCHC"/>
</dbReference>
<dbReference type="InterPro" id="IPR006564">
    <property type="entry name" value="Znf_PMZ"/>
</dbReference>
<evidence type="ECO:0000256" key="6">
    <source>
        <dbReference type="ARBA" id="ARBA00023172"/>
    </source>
</evidence>
<proteinExistence type="predicted"/>
<dbReference type="SMART" id="SM00575">
    <property type="entry name" value="ZnF_PMZ"/>
    <property type="match status" value="1"/>
</dbReference>
<evidence type="ECO:0000256" key="3">
    <source>
        <dbReference type="ARBA" id="ARBA00022771"/>
    </source>
</evidence>
<feature type="region of interest" description="Disordered" evidence="8">
    <location>
        <begin position="774"/>
        <end position="799"/>
    </location>
</feature>
<dbReference type="PROSITE" id="PS50966">
    <property type="entry name" value="ZF_SWIM"/>
    <property type="match status" value="1"/>
</dbReference>
<feature type="domain" description="CCHC-type" evidence="9">
    <location>
        <begin position="626"/>
        <end position="641"/>
    </location>
</feature>